<dbReference type="Proteomes" id="UP000013167">
    <property type="component" value="Unassembled WGS sequence"/>
</dbReference>
<dbReference type="HOGENOM" id="CLU_160068_0_0_11"/>
<keyword evidence="1" id="KW-0808">Transferase</keyword>
<dbReference type="SUPFAM" id="SSF56042">
    <property type="entry name" value="PurM C-terminal domain-like"/>
    <property type="match status" value="1"/>
</dbReference>
<dbReference type="eggNOG" id="COG0611">
    <property type="taxonomic scope" value="Bacteria"/>
</dbReference>
<organism evidence="1 2">
    <name type="scientific">Phycicoccus elongatus Lp2</name>
    <dbReference type="NCBI Taxonomy" id="1193181"/>
    <lineage>
        <taxon>Bacteria</taxon>
        <taxon>Bacillati</taxon>
        <taxon>Actinomycetota</taxon>
        <taxon>Actinomycetes</taxon>
        <taxon>Micrococcales</taxon>
        <taxon>Intrasporangiaceae</taxon>
        <taxon>Phycicoccus</taxon>
    </lineage>
</organism>
<dbReference type="EMBL" id="CAIZ01000108">
    <property type="protein sequence ID" value="CCH69861.1"/>
    <property type="molecule type" value="Genomic_DNA"/>
</dbReference>
<keyword evidence="2" id="KW-1185">Reference proteome</keyword>
<accession>N0E259</accession>
<dbReference type="AlphaFoldDB" id="N0E259"/>
<name>N0E259_9MICO</name>
<protein>
    <submittedName>
        <fullName evidence="1">Thiamine monophosphate kinase</fullName>
        <ecNumber evidence="1">2.7.4.16</ecNumber>
    </submittedName>
</protein>
<comment type="caution">
    <text evidence="1">The sequence shown here is derived from an EMBL/GenBank/DDBJ whole genome shotgun (WGS) entry which is preliminary data.</text>
</comment>
<dbReference type="InterPro" id="IPR036676">
    <property type="entry name" value="PurM-like_C_sf"/>
</dbReference>
<dbReference type="OrthoDB" id="9802811at2"/>
<dbReference type="STRING" id="1193181.BN10_40017"/>
<evidence type="ECO:0000313" key="2">
    <source>
        <dbReference type="Proteomes" id="UP000013167"/>
    </source>
</evidence>
<gene>
    <name evidence="1" type="ORF">BN10_40017</name>
</gene>
<evidence type="ECO:0000313" key="1">
    <source>
        <dbReference type="EMBL" id="CCH69861.1"/>
    </source>
</evidence>
<dbReference type="GO" id="GO:0009030">
    <property type="term" value="F:thiamine-phosphate kinase activity"/>
    <property type="evidence" value="ECO:0007669"/>
    <property type="project" value="UniProtKB-EC"/>
</dbReference>
<keyword evidence="1" id="KW-0418">Kinase</keyword>
<sequence>MPRPPYEAGPVAAAAGASAMLDISDGLVRDGRRIAAASGVSLELSREALAGQFVGPVAAVLGEAQAWEQVLGGGEEHSLLATFAAGSVPDDERAPWWVIGTCVAPGPEGPTVLLDGIPASARGWDHFHP</sequence>
<proteinExistence type="predicted"/>
<dbReference type="EC" id="2.7.4.16" evidence="1"/>
<dbReference type="Gene3D" id="3.90.650.10">
    <property type="entry name" value="PurM-like C-terminal domain"/>
    <property type="match status" value="1"/>
</dbReference>
<reference evidence="1 2" key="1">
    <citation type="journal article" date="2013" name="ISME J.">
        <title>A metabolic model for members of the genus Tetrasphaera involved in enhanced biological phosphorus removal.</title>
        <authorList>
            <person name="Kristiansen R."/>
            <person name="Nguyen H.T.T."/>
            <person name="Saunders A.M."/>
            <person name="Nielsen J.L."/>
            <person name="Wimmer R."/>
            <person name="Le V.Q."/>
            <person name="McIlroy S.J."/>
            <person name="Petrovski S."/>
            <person name="Seviour R.J."/>
            <person name="Calteau A."/>
            <person name="Nielsen K.L."/>
            <person name="Nielsen P.H."/>
        </authorList>
    </citation>
    <scope>NUCLEOTIDE SEQUENCE [LARGE SCALE GENOMIC DNA]</scope>
    <source>
        <strain evidence="1 2">Lp2</strain>
    </source>
</reference>